<dbReference type="PANTHER" id="PTHR33376">
    <property type="match status" value="1"/>
</dbReference>
<accession>A0ABR9CS95</accession>
<comment type="caution">
    <text evidence="5">The sequence shown here is derived from an EMBL/GenBank/DDBJ whole genome shotgun (WGS) entry which is preliminary data.</text>
</comment>
<evidence type="ECO:0000256" key="3">
    <source>
        <dbReference type="ARBA" id="ARBA00022729"/>
    </source>
</evidence>
<evidence type="ECO:0000313" key="5">
    <source>
        <dbReference type="EMBL" id="MBD8893628.1"/>
    </source>
</evidence>
<reference evidence="6" key="1">
    <citation type="submission" date="2020-09" db="EMBL/GenBank/DDBJ databases">
        <title>The genome sequence of strain Labrenzia suaedae 4C16A.</title>
        <authorList>
            <person name="Liu Y."/>
        </authorList>
    </citation>
    <scope>NUCLEOTIDE SEQUENCE [LARGE SCALE GENOMIC DNA]</scope>
    <source>
        <strain evidence="6">4C16A</strain>
    </source>
</reference>
<dbReference type="Proteomes" id="UP000632063">
    <property type="component" value="Unassembled WGS sequence"/>
</dbReference>
<dbReference type="RefSeq" id="WP_192149806.1">
    <property type="nucleotide sequence ID" value="NZ_JACYXI010000014.1"/>
</dbReference>
<dbReference type="Gene3D" id="3.40.190.170">
    <property type="entry name" value="Bacterial extracellular solute-binding protein, family 7"/>
    <property type="match status" value="1"/>
</dbReference>
<dbReference type="InterPro" id="IPR038404">
    <property type="entry name" value="TRAP_DctP_sf"/>
</dbReference>
<organism evidence="5 6">
    <name type="scientific">Roseibium litorale</name>
    <dbReference type="NCBI Taxonomy" id="2803841"/>
    <lineage>
        <taxon>Bacteria</taxon>
        <taxon>Pseudomonadati</taxon>
        <taxon>Pseudomonadota</taxon>
        <taxon>Alphaproteobacteria</taxon>
        <taxon>Hyphomicrobiales</taxon>
        <taxon>Stappiaceae</taxon>
        <taxon>Roseibium</taxon>
    </lineage>
</organism>
<evidence type="ECO:0000256" key="1">
    <source>
        <dbReference type="ARBA" id="ARBA00009023"/>
    </source>
</evidence>
<evidence type="ECO:0000313" key="6">
    <source>
        <dbReference type="Proteomes" id="UP000632063"/>
    </source>
</evidence>
<reference evidence="5 6" key="2">
    <citation type="journal article" date="2021" name="Int. J. Syst. Evol. Microbiol.">
        <title>Roseibium litorale sp. nov., isolated from a tidal flat sediment and proposal for the reclassification of Labrenzia polysiphoniae as Roseibium polysiphoniae comb. nov.</title>
        <authorList>
            <person name="Liu Y."/>
            <person name="Pei T."/>
            <person name="Du J."/>
            <person name="Chao M."/>
            <person name="Deng M.R."/>
            <person name="Zhu H."/>
        </authorList>
    </citation>
    <scope>NUCLEOTIDE SEQUENCE [LARGE SCALE GENOMIC DNA]</scope>
    <source>
        <strain evidence="5 6">4C16A</strain>
    </source>
</reference>
<keyword evidence="3 4" id="KW-0732">Signal</keyword>
<dbReference type="CDD" id="cd13603">
    <property type="entry name" value="PBP2_TRAP_Siap_TeaA_like"/>
    <property type="match status" value="1"/>
</dbReference>
<dbReference type="EMBL" id="JACYXI010000014">
    <property type="protein sequence ID" value="MBD8893628.1"/>
    <property type="molecule type" value="Genomic_DNA"/>
</dbReference>
<dbReference type="InterPro" id="IPR018389">
    <property type="entry name" value="DctP_fam"/>
</dbReference>
<dbReference type="NCBIfam" id="NF037995">
    <property type="entry name" value="TRAP_S1"/>
    <property type="match status" value="1"/>
</dbReference>
<name>A0ABR9CS95_9HYPH</name>
<keyword evidence="2" id="KW-0813">Transport</keyword>
<evidence type="ECO:0000256" key="4">
    <source>
        <dbReference type="SAM" id="SignalP"/>
    </source>
</evidence>
<dbReference type="PANTHER" id="PTHR33376:SF7">
    <property type="entry name" value="C4-DICARBOXYLATE-BINDING PROTEIN DCTB"/>
    <property type="match status" value="1"/>
</dbReference>
<sequence>MKILLAAAACLIALSGAAEAQSVNIALDSNPVRDQSGTYRYTDNLFKALEAKGWKTEQFPRDTIGGEDERLDQIRAGILDISLSNFAVATQFVPEMRVLQLPYTFANPQHELKFFTESGYLDTVNETLAKEGMKILAVVPTGGFLGIFNNKHEVKTVADMQGLRMRALDPNQLEMFKMMGASGVVIPFSEVPNALQTGIADGYVNASLVPLVFGQADLFSNFTDAKVIMSARLVLASTAWWDGLSEEEQGQFKEASDAALKEVFDWVDSSEKQHKKGLADAGIAVYEPSGEELSTFKEATKPMASVLSDVPVERTEELRLMVDQYKPE</sequence>
<evidence type="ECO:0000256" key="2">
    <source>
        <dbReference type="ARBA" id="ARBA00022448"/>
    </source>
</evidence>
<protein>
    <submittedName>
        <fullName evidence="5">TRAP transporter substrate-binding protein</fullName>
    </submittedName>
</protein>
<proteinExistence type="inferred from homology"/>
<feature type="signal peptide" evidence="4">
    <location>
        <begin position="1"/>
        <end position="20"/>
    </location>
</feature>
<gene>
    <name evidence="5" type="ORF">IG616_18935</name>
</gene>
<dbReference type="Pfam" id="PF03480">
    <property type="entry name" value="DctP"/>
    <property type="match status" value="1"/>
</dbReference>
<feature type="chain" id="PRO_5045874871" evidence="4">
    <location>
        <begin position="21"/>
        <end position="328"/>
    </location>
</feature>
<comment type="similarity">
    <text evidence="1">Belongs to the bacterial solute-binding protein 7 family.</text>
</comment>
<keyword evidence="6" id="KW-1185">Reference proteome</keyword>